<gene>
    <name evidence="12" type="ORF">CCAX7_57420</name>
</gene>
<dbReference type="Pfam" id="PF07228">
    <property type="entry name" value="SpoIIE"/>
    <property type="match status" value="1"/>
</dbReference>
<keyword evidence="10" id="KW-0902">Two-component regulatory system</keyword>
<dbReference type="GO" id="GO:0016020">
    <property type="term" value="C:membrane"/>
    <property type="evidence" value="ECO:0007669"/>
    <property type="project" value="UniProtKB-SubCell"/>
</dbReference>
<evidence type="ECO:0000256" key="10">
    <source>
        <dbReference type="ARBA" id="ARBA00023012"/>
    </source>
</evidence>
<dbReference type="PANTHER" id="PTHR43156:SF2">
    <property type="entry name" value="STAGE II SPORULATION PROTEIN E"/>
    <property type="match status" value="1"/>
</dbReference>
<dbReference type="SMART" id="SM00331">
    <property type="entry name" value="PP2C_SIG"/>
    <property type="match status" value="1"/>
</dbReference>
<dbReference type="Proteomes" id="UP000287394">
    <property type="component" value="Chromosome"/>
</dbReference>
<keyword evidence="6" id="KW-0418">Kinase</keyword>
<dbReference type="InterPro" id="IPR029016">
    <property type="entry name" value="GAF-like_dom_sf"/>
</dbReference>
<dbReference type="InterPro" id="IPR052016">
    <property type="entry name" value="Bact_Sigma-Reg"/>
</dbReference>
<evidence type="ECO:0000256" key="4">
    <source>
        <dbReference type="ARBA" id="ARBA00022692"/>
    </source>
</evidence>
<accession>A0A402D0E5</accession>
<dbReference type="SUPFAM" id="SSF55781">
    <property type="entry name" value="GAF domain-like"/>
    <property type="match status" value="1"/>
</dbReference>
<dbReference type="Gene3D" id="1.20.120.620">
    <property type="entry name" value="Backbone structure of the membrane domain of e. Coli histidine kinase receptor kdpd"/>
    <property type="match status" value="1"/>
</dbReference>
<dbReference type="GO" id="GO:0005524">
    <property type="term" value="F:ATP binding"/>
    <property type="evidence" value="ECO:0007669"/>
    <property type="project" value="UniProtKB-KW"/>
</dbReference>
<evidence type="ECO:0000256" key="6">
    <source>
        <dbReference type="ARBA" id="ARBA00022777"/>
    </source>
</evidence>
<dbReference type="Pfam" id="PF01590">
    <property type="entry name" value="GAF"/>
    <property type="match status" value="1"/>
</dbReference>
<keyword evidence="2" id="KW-0597">Phosphoprotein</keyword>
<keyword evidence="9" id="KW-1133">Transmembrane helix</keyword>
<evidence type="ECO:0000313" key="13">
    <source>
        <dbReference type="Proteomes" id="UP000287394"/>
    </source>
</evidence>
<keyword evidence="5" id="KW-0547">Nucleotide-binding</keyword>
<keyword evidence="3" id="KW-0808">Transferase</keyword>
<keyword evidence="4" id="KW-0812">Transmembrane</keyword>
<proteinExistence type="predicted"/>
<evidence type="ECO:0000256" key="8">
    <source>
        <dbReference type="ARBA" id="ARBA00022840"/>
    </source>
</evidence>
<dbReference type="InterPro" id="IPR025201">
    <property type="entry name" value="KdpD_TM"/>
</dbReference>
<dbReference type="GO" id="GO:0016791">
    <property type="term" value="F:phosphatase activity"/>
    <property type="evidence" value="ECO:0007669"/>
    <property type="project" value="TreeGrafter"/>
</dbReference>
<evidence type="ECO:0000256" key="7">
    <source>
        <dbReference type="ARBA" id="ARBA00022801"/>
    </source>
</evidence>
<dbReference type="SUPFAM" id="SSF81606">
    <property type="entry name" value="PP2C-like"/>
    <property type="match status" value="1"/>
</dbReference>
<evidence type="ECO:0000313" key="12">
    <source>
        <dbReference type="EMBL" id="BDI33691.1"/>
    </source>
</evidence>
<dbReference type="PANTHER" id="PTHR43156">
    <property type="entry name" value="STAGE II SPORULATION PROTEIN E-RELATED"/>
    <property type="match status" value="1"/>
</dbReference>
<dbReference type="SMART" id="SM00065">
    <property type="entry name" value="GAF"/>
    <property type="match status" value="1"/>
</dbReference>
<dbReference type="InterPro" id="IPR036457">
    <property type="entry name" value="PPM-type-like_dom_sf"/>
</dbReference>
<dbReference type="RefSeq" id="WP_165864402.1">
    <property type="nucleotide sequence ID" value="NZ_AP025739.1"/>
</dbReference>
<dbReference type="InterPro" id="IPR003018">
    <property type="entry name" value="GAF"/>
</dbReference>
<dbReference type="Pfam" id="PF13493">
    <property type="entry name" value="DUF4118"/>
    <property type="match status" value="1"/>
</dbReference>
<evidence type="ECO:0000256" key="1">
    <source>
        <dbReference type="ARBA" id="ARBA00004141"/>
    </source>
</evidence>
<evidence type="ECO:0000256" key="9">
    <source>
        <dbReference type="ARBA" id="ARBA00022989"/>
    </source>
</evidence>
<dbReference type="GO" id="GO:0000160">
    <property type="term" value="P:phosphorelay signal transduction system"/>
    <property type="evidence" value="ECO:0007669"/>
    <property type="project" value="UniProtKB-KW"/>
</dbReference>
<name>A0A402D0E5_9BACT</name>
<keyword evidence="13" id="KW-1185">Reference proteome</keyword>
<keyword evidence="7" id="KW-0378">Hydrolase</keyword>
<keyword evidence="8" id="KW-0067">ATP-binding</keyword>
<evidence type="ECO:0000256" key="5">
    <source>
        <dbReference type="ARBA" id="ARBA00022741"/>
    </source>
</evidence>
<comment type="subcellular location">
    <subcellularLocation>
        <location evidence="1">Membrane</location>
        <topology evidence="1">Multi-pass membrane protein</topology>
    </subcellularLocation>
</comment>
<dbReference type="Gene3D" id="3.60.40.10">
    <property type="entry name" value="PPM-type phosphatase domain"/>
    <property type="match status" value="1"/>
</dbReference>
<dbReference type="Gene3D" id="3.30.450.40">
    <property type="match status" value="1"/>
</dbReference>
<evidence type="ECO:0000256" key="2">
    <source>
        <dbReference type="ARBA" id="ARBA00022553"/>
    </source>
</evidence>
<dbReference type="EMBL" id="AP025739">
    <property type="protein sequence ID" value="BDI33691.1"/>
    <property type="molecule type" value="Genomic_DNA"/>
</dbReference>
<keyword evidence="11" id="KW-0472">Membrane</keyword>
<dbReference type="InterPro" id="IPR038318">
    <property type="entry name" value="KdpD_sf"/>
</dbReference>
<organism evidence="12 13">
    <name type="scientific">Capsulimonas corticalis</name>
    <dbReference type="NCBI Taxonomy" id="2219043"/>
    <lineage>
        <taxon>Bacteria</taxon>
        <taxon>Bacillati</taxon>
        <taxon>Armatimonadota</taxon>
        <taxon>Armatimonadia</taxon>
        <taxon>Capsulimonadales</taxon>
        <taxon>Capsulimonadaceae</taxon>
        <taxon>Capsulimonas</taxon>
    </lineage>
</organism>
<evidence type="ECO:0000256" key="3">
    <source>
        <dbReference type="ARBA" id="ARBA00022679"/>
    </source>
</evidence>
<reference evidence="12 13" key="1">
    <citation type="journal article" date="2019" name="Int. J. Syst. Evol. Microbiol.">
        <title>Capsulimonas corticalis gen. nov., sp. nov., an aerobic capsulated bacterium, of a novel bacterial order, Capsulimonadales ord. nov., of the class Armatimonadia of the phylum Armatimonadetes.</title>
        <authorList>
            <person name="Li J."/>
            <person name="Kudo C."/>
            <person name="Tonouchi A."/>
        </authorList>
    </citation>
    <scope>NUCLEOTIDE SEQUENCE [LARGE SCALE GENOMIC DNA]</scope>
    <source>
        <strain evidence="12 13">AX-7</strain>
    </source>
</reference>
<protein>
    <submittedName>
        <fullName evidence="12">Uncharacterized protein</fullName>
    </submittedName>
</protein>
<dbReference type="AlphaFoldDB" id="A0A402D0E5"/>
<sequence length="559" mass="59287">MSAFPNSSDRKKLIPPKFFENSDQAWGPPAVKIAALVAAAAAFRIALNPVLDDRVPFITFFPAIVYGAWLLGWRGGMLATALAALVGSLFIMKTDPNVPGDEFADQFSLLMFLFSGTAVSALGQAQSAARRQGLKREDELRVKAEREALLNEIGQAIRATIDPQEIQQAAVQALGAALQADRCYFATYDYTRDTIFVGSDWSRTNLPAVAGQYRLTDYLPCLDALFASRTTCIAEDTAACGFPSAAEEILARGRLRALIAVPFYDEGRLSAALIAGMADGPRAWTPDEAALMEAAAEQTRTALATALIAQREHAIATKLQDALQPSLPDDIPGLALAEYYKPALSEAAIGGDFYDVFALNPTCAALVVADLSGKGLAAAAQVAIVRNMLRYVLYTDSTLAQSIAALNQTLAGRGLLPGFATLFAGCYDHAAREIRYVNCGQEPALLWRSATGCIEELPATGPVVGMNPGGQFAEQSTSFAPGDVFVIFTDGLTEAGPRRLRLLGVAGVTAILREIMGASLPESPQEKAAAIVARLIASVDAFAESGARDDVCLLVAVAK</sequence>
<dbReference type="GO" id="GO:0016301">
    <property type="term" value="F:kinase activity"/>
    <property type="evidence" value="ECO:0007669"/>
    <property type="project" value="UniProtKB-KW"/>
</dbReference>
<dbReference type="InterPro" id="IPR001932">
    <property type="entry name" value="PPM-type_phosphatase-like_dom"/>
</dbReference>
<dbReference type="KEGG" id="ccot:CCAX7_57420"/>
<evidence type="ECO:0000256" key="11">
    <source>
        <dbReference type="ARBA" id="ARBA00023136"/>
    </source>
</evidence>